<sequence length="145" mass="16062">MTSNGSLHGTKLTHSSAVAYNYLVTHKCSHSNPLHPALCLCAWDKRPACSAPVSGCKGGSREDEAEGRVITDQKPTSVISDLSVKHLSHQRPRHFRILSTHLDHRIREHGSRCSFRLITPTLPRNLRVKSGSLDGHRPSEVMNRA</sequence>
<reference evidence="1" key="1">
    <citation type="submission" date="2023-11" db="EMBL/GenBank/DDBJ databases">
        <authorList>
            <person name="De Vega J J."/>
            <person name="De Vega J J."/>
        </authorList>
    </citation>
    <scope>NUCLEOTIDE SEQUENCE</scope>
</reference>
<keyword evidence="2" id="KW-1185">Reference proteome</keyword>
<proteinExistence type="predicted"/>
<name>A0AAD2Q3C2_9AGAR</name>
<accession>A0AAD2Q3C2</accession>
<comment type="caution">
    <text evidence="1">The sequence shown here is derived from an EMBL/GenBank/DDBJ whole genome shotgun (WGS) entry which is preliminary data.</text>
</comment>
<organism evidence="1 2">
    <name type="scientific">Mycena citricolor</name>
    <dbReference type="NCBI Taxonomy" id="2018698"/>
    <lineage>
        <taxon>Eukaryota</taxon>
        <taxon>Fungi</taxon>
        <taxon>Dikarya</taxon>
        <taxon>Basidiomycota</taxon>
        <taxon>Agaricomycotina</taxon>
        <taxon>Agaricomycetes</taxon>
        <taxon>Agaricomycetidae</taxon>
        <taxon>Agaricales</taxon>
        <taxon>Marasmiineae</taxon>
        <taxon>Mycenaceae</taxon>
        <taxon>Mycena</taxon>
    </lineage>
</organism>
<evidence type="ECO:0000313" key="1">
    <source>
        <dbReference type="EMBL" id="CAK5271568.1"/>
    </source>
</evidence>
<dbReference type="AlphaFoldDB" id="A0AAD2Q3C2"/>
<gene>
    <name evidence="1" type="ORF">MYCIT1_LOCUS16709</name>
</gene>
<dbReference type="Proteomes" id="UP001295794">
    <property type="component" value="Unassembled WGS sequence"/>
</dbReference>
<evidence type="ECO:0000313" key="2">
    <source>
        <dbReference type="Proteomes" id="UP001295794"/>
    </source>
</evidence>
<protein>
    <submittedName>
        <fullName evidence="1">Uncharacterized protein</fullName>
    </submittedName>
</protein>
<dbReference type="EMBL" id="CAVNYO010000174">
    <property type="protein sequence ID" value="CAK5271568.1"/>
    <property type="molecule type" value="Genomic_DNA"/>
</dbReference>